<name>A0AAD7L9T3_QUISA</name>
<dbReference type="EMBL" id="JARAOO010000010">
    <property type="protein sequence ID" value="KAJ7954216.1"/>
    <property type="molecule type" value="Genomic_DNA"/>
</dbReference>
<gene>
    <name evidence="2" type="ORF">O6P43_025821</name>
</gene>
<keyword evidence="2" id="KW-0472">Membrane</keyword>
<dbReference type="KEGG" id="qsa:O6P43_025821"/>
<evidence type="ECO:0000256" key="1">
    <source>
        <dbReference type="SAM" id="SignalP"/>
    </source>
</evidence>
<comment type="caution">
    <text evidence="2">The sequence shown here is derived from an EMBL/GenBank/DDBJ whole genome shotgun (WGS) entry which is preliminary data.</text>
</comment>
<reference evidence="2" key="1">
    <citation type="journal article" date="2023" name="Science">
        <title>Elucidation of the pathway for biosynthesis of saponin adjuvants from the soapbark tree.</title>
        <authorList>
            <person name="Reed J."/>
            <person name="Orme A."/>
            <person name="El-Demerdash A."/>
            <person name="Owen C."/>
            <person name="Martin L.B.B."/>
            <person name="Misra R.C."/>
            <person name="Kikuchi S."/>
            <person name="Rejzek M."/>
            <person name="Martin A.C."/>
            <person name="Harkess A."/>
            <person name="Leebens-Mack J."/>
            <person name="Louveau T."/>
            <person name="Stephenson M.J."/>
            <person name="Osbourn A."/>
        </authorList>
    </citation>
    <scope>NUCLEOTIDE SEQUENCE</scope>
    <source>
        <strain evidence="2">S10</strain>
    </source>
</reference>
<evidence type="ECO:0000313" key="2">
    <source>
        <dbReference type="EMBL" id="KAJ7954216.1"/>
    </source>
</evidence>
<accession>A0AAD7L9T3</accession>
<keyword evidence="1" id="KW-0732">Signal</keyword>
<protein>
    <submittedName>
        <fullName evidence="2">Transmembrane protein</fullName>
    </submittedName>
</protein>
<organism evidence="2 3">
    <name type="scientific">Quillaja saponaria</name>
    <name type="common">Soap bark tree</name>
    <dbReference type="NCBI Taxonomy" id="32244"/>
    <lineage>
        <taxon>Eukaryota</taxon>
        <taxon>Viridiplantae</taxon>
        <taxon>Streptophyta</taxon>
        <taxon>Embryophyta</taxon>
        <taxon>Tracheophyta</taxon>
        <taxon>Spermatophyta</taxon>
        <taxon>Magnoliopsida</taxon>
        <taxon>eudicotyledons</taxon>
        <taxon>Gunneridae</taxon>
        <taxon>Pentapetalae</taxon>
        <taxon>rosids</taxon>
        <taxon>fabids</taxon>
        <taxon>Fabales</taxon>
        <taxon>Quillajaceae</taxon>
        <taxon>Quillaja</taxon>
    </lineage>
</organism>
<feature type="chain" id="PRO_5042248821" evidence="1">
    <location>
        <begin position="38"/>
        <end position="88"/>
    </location>
</feature>
<proteinExistence type="predicted"/>
<evidence type="ECO:0000313" key="3">
    <source>
        <dbReference type="Proteomes" id="UP001163823"/>
    </source>
</evidence>
<sequence>MFWLGRGSSGSKNKLACVRRLLVVALVLAAMVSTGECIRGTREFFKGTLDSQLPRGPVPPSGPSLCHNKLSPFDRKELSFTNDYSMCP</sequence>
<keyword evidence="2" id="KW-0812">Transmembrane</keyword>
<keyword evidence="3" id="KW-1185">Reference proteome</keyword>
<dbReference type="Proteomes" id="UP001163823">
    <property type="component" value="Chromosome 10"/>
</dbReference>
<dbReference type="AlphaFoldDB" id="A0AAD7L9T3"/>
<feature type="signal peptide" evidence="1">
    <location>
        <begin position="1"/>
        <end position="37"/>
    </location>
</feature>